<dbReference type="Proteomes" id="UP000033140">
    <property type="component" value="Unassembled WGS sequence"/>
</dbReference>
<evidence type="ECO:0000256" key="6">
    <source>
        <dbReference type="ARBA" id="ARBA00022833"/>
    </source>
</evidence>
<comment type="similarity">
    <text evidence="7">Belongs to the ZNF277 family.</text>
</comment>
<dbReference type="Pfam" id="PF12756">
    <property type="entry name" value="zf-C2H2_2"/>
    <property type="match status" value="1"/>
</dbReference>
<dbReference type="EMBL" id="BACD03000014">
    <property type="protein sequence ID" value="GAO48280.1"/>
    <property type="molecule type" value="Genomic_DNA"/>
</dbReference>
<proteinExistence type="inferred from homology"/>
<dbReference type="AlphaFoldDB" id="A0A0E9NFU2"/>
<reference evidence="9 10" key="3">
    <citation type="journal article" date="2015" name="Genome Announc.">
        <title>Draft Genome Sequence of the Archiascomycetous Yeast Saitoella complicata.</title>
        <authorList>
            <person name="Yamauchi K."/>
            <person name="Kondo S."/>
            <person name="Hamamoto M."/>
            <person name="Takahashi Y."/>
            <person name="Ogura Y."/>
            <person name="Hayashi T."/>
            <person name="Nishida H."/>
        </authorList>
    </citation>
    <scope>NUCLEOTIDE SEQUENCE [LARGE SCALE GENOMIC DNA]</scope>
    <source>
        <strain evidence="9 10">NRRL Y-17804</strain>
    </source>
</reference>
<keyword evidence="4" id="KW-0479">Metal-binding</keyword>
<protein>
    <recommendedName>
        <fullName evidence="2">type I protein arginine methyltransferase</fullName>
        <ecNumber evidence="2">2.1.1.319</ecNumber>
    </recommendedName>
</protein>
<organism evidence="9 10">
    <name type="scientific">Saitoella complicata (strain BCRC 22490 / CBS 7301 / JCM 7358 / NBRC 10748 / NRRL Y-17804)</name>
    <dbReference type="NCBI Taxonomy" id="698492"/>
    <lineage>
        <taxon>Eukaryota</taxon>
        <taxon>Fungi</taxon>
        <taxon>Dikarya</taxon>
        <taxon>Ascomycota</taxon>
        <taxon>Taphrinomycotina</taxon>
        <taxon>Taphrinomycotina incertae sedis</taxon>
        <taxon>Saitoella</taxon>
    </lineage>
</organism>
<dbReference type="Pfam" id="PF21137">
    <property type="entry name" value="ANM3_C2H2_Zf"/>
    <property type="match status" value="1"/>
</dbReference>
<evidence type="ECO:0000256" key="1">
    <source>
        <dbReference type="ARBA" id="ARBA00004496"/>
    </source>
</evidence>
<dbReference type="STRING" id="698492.A0A0E9NFU2"/>
<reference evidence="9 10" key="2">
    <citation type="journal article" date="2014" name="J. Gen. Appl. Microbiol.">
        <title>The early diverging ascomycetous budding yeast Saitoella complicata has three histone deacetylases belonging to the Clr6, Hos2, and Rpd3 lineages.</title>
        <authorList>
            <person name="Nishida H."/>
            <person name="Matsumoto T."/>
            <person name="Kondo S."/>
            <person name="Hamamoto M."/>
            <person name="Yoshikawa H."/>
        </authorList>
    </citation>
    <scope>NUCLEOTIDE SEQUENCE [LARGE SCALE GENOMIC DNA]</scope>
    <source>
        <strain evidence="9 10">NRRL Y-17804</strain>
    </source>
</reference>
<sequence>MPPRRPSTQNGPQNALRKPSGAFYAKFKPFDEVPATYRCPYVEDAALRPFDTLKGFSKHLGSSHNLRVDNTGDGWLFFQEYVEELVVNGGDDNRARQDGRRRKLDEVLKYQQHERTTISKLPHPCIFCPRTLSDRAVFFSHTFDEHYFNIGLPDNLVYIDELLTMLRQKIQGNICICCEQPFRTRNELGEHLLSRNHARIDTKNSVYDKFYVINYAEKATGGGGGEEEDDDDWDDYPPDQEALDTLCLFCTEVLRDPLVCLEHMRGEHEFDLTRLRHEHGLDTYATIRLINYIRRSTAGKCCFVCRQEIEMPDELARHVRENRCGKKVPAKDDEIWQMMDLLTEQALENDPLLSGFEEGDDEEVDEGKRWVQYNNPLRLSGCASLERLAVPLELRFTNLTGSFQARRADVSSNTNLVFSMVVPFVQSSVIGRRDIFQTPSFSFRPINS</sequence>
<evidence type="ECO:0000256" key="2">
    <source>
        <dbReference type="ARBA" id="ARBA00011925"/>
    </source>
</evidence>
<evidence type="ECO:0000259" key="8">
    <source>
        <dbReference type="PROSITE" id="PS00028"/>
    </source>
</evidence>
<dbReference type="InterPro" id="IPR041661">
    <property type="entry name" value="ZN622/Rei1/Reh1_Znf-C2H2"/>
</dbReference>
<dbReference type="GO" id="GO:0008270">
    <property type="term" value="F:zinc ion binding"/>
    <property type="evidence" value="ECO:0007669"/>
    <property type="project" value="UniProtKB-KW"/>
</dbReference>
<evidence type="ECO:0000313" key="9">
    <source>
        <dbReference type="EMBL" id="GAO48280.1"/>
    </source>
</evidence>
<evidence type="ECO:0000256" key="7">
    <source>
        <dbReference type="ARBA" id="ARBA00034119"/>
    </source>
</evidence>
<evidence type="ECO:0000256" key="5">
    <source>
        <dbReference type="ARBA" id="ARBA00022771"/>
    </source>
</evidence>
<dbReference type="PANTHER" id="PTHR13267:SF3">
    <property type="entry name" value="ZINC FINGER PROTEIN 277"/>
    <property type="match status" value="1"/>
</dbReference>
<dbReference type="InterPro" id="IPR036236">
    <property type="entry name" value="Znf_C2H2_sf"/>
</dbReference>
<dbReference type="PANTHER" id="PTHR13267">
    <property type="entry name" value="ZINC FINGER PROTEIN 277"/>
    <property type="match status" value="1"/>
</dbReference>
<feature type="domain" description="C2H2-type" evidence="8">
    <location>
        <begin position="175"/>
        <end position="197"/>
    </location>
</feature>
<dbReference type="GO" id="GO:0035242">
    <property type="term" value="F:protein-arginine omega-N asymmetric methyltransferase activity"/>
    <property type="evidence" value="ECO:0007669"/>
    <property type="project" value="UniProtKB-EC"/>
</dbReference>
<dbReference type="InterPro" id="IPR013087">
    <property type="entry name" value="Znf_C2H2_type"/>
</dbReference>
<keyword evidence="10" id="KW-1185">Reference proteome</keyword>
<dbReference type="InterPro" id="IPR040048">
    <property type="entry name" value="ZNF277"/>
</dbReference>
<dbReference type="SUPFAM" id="SSF57667">
    <property type="entry name" value="beta-beta-alpha zinc fingers"/>
    <property type="match status" value="2"/>
</dbReference>
<dbReference type="GO" id="GO:0005737">
    <property type="term" value="C:cytoplasm"/>
    <property type="evidence" value="ECO:0007669"/>
    <property type="project" value="UniProtKB-SubCell"/>
</dbReference>
<comment type="subcellular location">
    <subcellularLocation>
        <location evidence="1">Cytoplasm</location>
    </subcellularLocation>
</comment>
<keyword evidence="3" id="KW-0963">Cytoplasm</keyword>
<name>A0A0E9NFU2_SAICN</name>
<keyword evidence="5" id="KW-0863">Zinc-finger</keyword>
<dbReference type="OMA" id="CASEIAN"/>
<dbReference type="PROSITE" id="PS00028">
    <property type="entry name" value="ZINC_FINGER_C2H2_1"/>
    <property type="match status" value="1"/>
</dbReference>
<dbReference type="SMART" id="SM00355">
    <property type="entry name" value="ZnF_C2H2"/>
    <property type="match status" value="3"/>
</dbReference>
<comment type="caution">
    <text evidence="9">The sequence shown here is derived from an EMBL/GenBank/DDBJ whole genome shotgun (WGS) entry which is preliminary data.</text>
</comment>
<accession>A0A0E9NFU2</accession>
<gene>
    <name evidence="9" type="ORF">G7K_2458-t1</name>
</gene>
<evidence type="ECO:0000256" key="4">
    <source>
        <dbReference type="ARBA" id="ARBA00022723"/>
    </source>
</evidence>
<keyword evidence="6" id="KW-0862">Zinc</keyword>
<dbReference type="InterPro" id="IPR049482">
    <property type="entry name" value="ANM3-like_C2H2_Zf"/>
</dbReference>
<evidence type="ECO:0000313" key="10">
    <source>
        <dbReference type="Proteomes" id="UP000033140"/>
    </source>
</evidence>
<evidence type="ECO:0000256" key="3">
    <source>
        <dbReference type="ARBA" id="ARBA00022490"/>
    </source>
</evidence>
<reference evidence="9 10" key="1">
    <citation type="journal article" date="2011" name="J. Gen. Appl. Microbiol.">
        <title>Draft genome sequencing of the enigmatic yeast Saitoella complicata.</title>
        <authorList>
            <person name="Nishida H."/>
            <person name="Hamamoto M."/>
            <person name="Sugiyama J."/>
        </authorList>
    </citation>
    <scope>NUCLEOTIDE SEQUENCE [LARGE SCALE GENOMIC DNA]</scope>
    <source>
        <strain evidence="9 10">NRRL Y-17804</strain>
    </source>
</reference>
<dbReference type="EC" id="2.1.1.319" evidence="2"/>